<protein>
    <submittedName>
        <fullName evidence="1">Uncharacterized protein</fullName>
    </submittedName>
</protein>
<proteinExistence type="predicted"/>
<dbReference type="AlphaFoldDB" id="X1VH92"/>
<organism evidence="1">
    <name type="scientific">marine sediment metagenome</name>
    <dbReference type="NCBI Taxonomy" id="412755"/>
    <lineage>
        <taxon>unclassified sequences</taxon>
        <taxon>metagenomes</taxon>
        <taxon>ecological metagenomes</taxon>
    </lineage>
</organism>
<feature type="non-terminal residue" evidence="1">
    <location>
        <position position="43"/>
    </location>
</feature>
<comment type="caution">
    <text evidence="1">The sequence shown here is derived from an EMBL/GenBank/DDBJ whole genome shotgun (WGS) entry which is preliminary data.</text>
</comment>
<name>X1VH92_9ZZZZ</name>
<sequence length="43" mass="4945">LQVFASNNRSSKKASALIRKAIEKNEVVNDNKSRIILYDLQIR</sequence>
<gene>
    <name evidence="1" type="ORF">S12H4_63392</name>
</gene>
<reference evidence="1" key="1">
    <citation type="journal article" date="2014" name="Front. Microbiol.">
        <title>High frequency of phylogenetically diverse reductive dehalogenase-homologous genes in deep subseafloor sedimentary metagenomes.</title>
        <authorList>
            <person name="Kawai M."/>
            <person name="Futagami T."/>
            <person name="Toyoda A."/>
            <person name="Takaki Y."/>
            <person name="Nishi S."/>
            <person name="Hori S."/>
            <person name="Arai W."/>
            <person name="Tsubouchi T."/>
            <person name="Morono Y."/>
            <person name="Uchiyama I."/>
            <person name="Ito T."/>
            <person name="Fujiyama A."/>
            <person name="Inagaki F."/>
            <person name="Takami H."/>
        </authorList>
    </citation>
    <scope>NUCLEOTIDE SEQUENCE</scope>
    <source>
        <strain evidence="1">Expedition CK06-06</strain>
    </source>
</reference>
<feature type="non-terminal residue" evidence="1">
    <location>
        <position position="1"/>
    </location>
</feature>
<accession>X1VH92</accession>
<evidence type="ECO:0000313" key="1">
    <source>
        <dbReference type="EMBL" id="GAJ17752.1"/>
    </source>
</evidence>
<dbReference type="EMBL" id="BARW01043099">
    <property type="protein sequence ID" value="GAJ17752.1"/>
    <property type="molecule type" value="Genomic_DNA"/>
</dbReference>